<keyword evidence="1" id="KW-0472">Membrane</keyword>
<feature type="transmembrane region" description="Helical" evidence="1">
    <location>
        <begin position="33"/>
        <end position="51"/>
    </location>
</feature>
<organism evidence="2 3">
    <name type="scientific">Nonomuraea mangrovi</name>
    <dbReference type="NCBI Taxonomy" id="2316207"/>
    <lineage>
        <taxon>Bacteria</taxon>
        <taxon>Bacillati</taxon>
        <taxon>Actinomycetota</taxon>
        <taxon>Actinomycetes</taxon>
        <taxon>Streptosporangiales</taxon>
        <taxon>Streptosporangiaceae</taxon>
        <taxon>Nonomuraea</taxon>
    </lineage>
</organism>
<evidence type="ECO:0000256" key="1">
    <source>
        <dbReference type="SAM" id="Phobius"/>
    </source>
</evidence>
<sequence length="56" mass="5923">MVVALLLLGVLAVTAVAIWLVQVLPVRFAGLPILLLVVTVVGACSIAAAWWRTLEL</sequence>
<name>A0ABW4T907_9ACTN</name>
<accession>A0ABW4T907</accession>
<dbReference type="Proteomes" id="UP001597368">
    <property type="component" value="Unassembled WGS sequence"/>
</dbReference>
<proteinExistence type="predicted"/>
<keyword evidence="3" id="KW-1185">Reference proteome</keyword>
<keyword evidence="1" id="KW-1133">Transmembrane helix</keyword>
<comment type="caution">
    <text evidence="2">The sequence shown here is derived from an EMBL/GenBank/DDBJ whole genome shotgun (WGS) entry which is preliminary data.</text>
</comment>
<keyword evidence="1" id="KW-0812">Transmembrane</keyword>
<reference evidence="3" key="1">
    <citation type="journal article" date="2019" name="Int. J. Syst. Evol. Microbiol.">
        <title>The Global Catalogue of Microorganisms (GCM) 10K type strain sequencing project: providing services to taxonomists for standard genome sequencing and annotation.</title>
        <authorList>
            <consortium name="The Broad Institute Genomics Platform"/>
            <consortium name="The Broad Institute Genome Sequencing Center for Infectious Disease"/>
            <person name="Wu L."/>
            <person name="Ma J."/>
        </authorList>
    </citation>
    <scope>NUCLEOTIDE SEQUENCE [LARGE SCALE GENOMIC DNA]</scope>
    <source>
        <strain evidence="3">ICMP 6774ER</strain>
    </source>
</reference>
<evidence type="ECO:0000313" key="2">
    <source>
        <dbReference type="EMBL" id="MFD1938241.1"/>
    </source>
</evidence>
<dbReference type="RefSeq" id="WP_379580117.1">
    <property type="nucleotide sequence ID" value="NZ_JBHUFV010000061.1"/>
</dbReference>
<gene>
    <name evidence="2" type="ORF">ACFSKW_42865</name>
</gene>
<dbReference type="EMBL" id="JBHUFV010000061">
    <property type="protein sequence ID" value="MFD1938241.1"/>
    <property type="molecule type" value="Genomic_DNA"/>
</dbReference>
<protein>
    <submittedName>
        <fullName evidence="2">Uncharacterized protein</fullName>
    </submittedName>
</protein>
<evidence type="ECO:0000313" key="3">
    <source>
        <dbReference type="Proteomes" id="UP001597368"/>
    </source>
</evidence>